<dbReference type="PANTHER" id="PTHR23502:SF30">
    <property type="entry name" value="TRANSPORTER, PUTATIVE (AFU_ORTHOLOGUE AFUA_8G04702)-RELATED"/>
    <property type="match status" value="1"/>
</dbReference>
<keyword evidence="3 6" id="KW-1133">Transmembrane helix</keyword>
<comment type="subcellular location">
    <subcellularLocation>
        <location evidence="1">Membrane</location>
        <topology evidence="1">Multi-pass membrane protein</topology>
    </subcellularLocation>
</comment>
<reference evidence="7 8" key="1">
    <citation type="submission" date="2023-01" db="EMBL/GenBank/DDBJ databases">
        <title>Analysis of 21 Apiospora genomes using comparative genomics revels a genus with tremendous synthesis potential of carbohydrate active enzymes and secondary metabolites.</title>
        <authorList>
            <person name="Sorensen T."/>
        </authorList>
    </citation>
    <scope>NUCLEOTIDE SEQUENCE [LARGE SCALE GENOMIC DNA]</scope>
    <source>
        <strain evidence="7 8">CBS 33761</strain>
    </source>
</reference>
<evidence type="ECO:0000256" key="3">
    <source>
        <dbReference type="ARBA" id="ARBA00022989"/>
    </source>
</evidence>
<protein>
    <submittedName>
        <fullName evidence="7">MFS general substrate transporter</fullName>
    </submittedName>
</protein>
<feature type="region of interest" description="Disordered" evidence="5">
    <location>
        <begin position="271"/>
        <end position="312"/>
    </location>
</feature>
<keyword evidence="4 6" id="KW-0472">Membrane</keyword>
<feature type="transmembrane region" description="Helical" evidence="6">
    <location>
        <begin position="131"/>
        <end position="149"/>
    </location>
</feature>
<keyword evidence="8" id="KW-1185">Reference proteome</keyword>
<dbReference type="PANTHER" id="PTHR23502">
    <property type="entry name" value="MAJOR FACILITATOR SUPERFAMILY"/>
    <property type="match status" value="1"/>
</dbReference>
<dbReference type="Pfam" id="PF07690">
    <property type="entry name" value="MFS_1"/>
    <property type="match status" value="1"/>
</dbReference>
<evidence type="ECO:0000256" key="1">
    <source>
        <dbReference type="ARBA" id="ARBA00004141"/>
    </source>
</evidence>
<feature type="transmembrane region" description="Helical" evidence="6">
    <location>
        <begin position="185"/>
        <end position="208"/>
    </location>
</feature>
<evidence type="ECO:0000313" key="7">
    <source>
        <dbReference type="EMBL" id="KAK8021979.1"/>
    </source>
</evidence>
<evidence type="ECO:0000256" key="5">
    <source>
        <dbReference type="SAM" id="MobiDB-lite"/>
    </source>
</evidence>
<dbReference type="InterPro" id="IPR036259">
    <property type="entry name" value="MFS_trans_sf"/>
</dbReference>
<dbReference type="EMBL" id="JAQQWK010000012">
    <property type="protein sequence ID" value="KAK8021979.1"/>
    <property type="molecule type" value="Genomic_DNA"/>
</dbReference>
<comment type="caution">
    <text evidence="7">The sequence shown here is derived from an EMBL/GenBank/DDBJ whole genome shotgun (WGS) entry which is preliminary data.</text>
</comment>
<feature type="transmembrane region" description="Helical" evidence="6">
    <location>
        <begin position="72"/>
        <end position="90"/>
    </location>
</feature>
<keyword evidence="2 6" id="KW-0812">Transmembrane</keyword>
<sequence>MSDKTANHEMMDTSERLPPGTVRLIDIDGHVVSKHAEGKGQTDILLVPRPSEDPEDPLNWTYRRKILSTSCVVVYTIMVAIPASAVYSIVTPIREDTSLTLTDINNGTGIMVCRSIFLKSVYLLKNLTVPINQFLFYGWGCIFWQAIALQYGKRPVYLFSCLANIIILATAPLCITSGTYTANRIILGFFGSPVESLCEISVVDVWFAHERPKYLAWYGWSLALTGKLAPMLAGFINYGMNWQWTLWLWAIFIAIAFVYCFFLMEETNYDRKHSSGEQPPTPPHEASSPAVSETTRARPRDGESKTPAPGRA</sequence>
<feature type="transmembrane region" description="Helical" evidence="6">
    <location>
        <begin position="244"/>
        <end position="264"/>
    </location>
</feature>
<feature type="transmembrane region" description="Helical" evidence="6">
    <location>
        <begin position="215"/>
        <end position="238"/>
    </location>
</feature>
<evidence type="ECO:0000256" key="2">
    <source>
        <dbReference type="ARBA" id="ARBA00022692"/>
    </source>
</evidence>
<feature type="transmembrane region" description="Helical" evidence="6">
    <location>
        <begin position="156"/>
        <end position="179"/>
    </location>
</feature>
<evidence type="ECO:0000256" key="4">
    <source>
        <dbReference type="ARBA" id="ARBA00023136"/>
    </source>
</evidence>
<evidence type="ECO:0000256" key="6">
    <source>
        <dbReference type="SAM" id="Phobius"/>
    </source>
</evidence>
<accession>A0ABR1RXQ6</accession>
<organism evidence="7 8">
    <name type="scientific">Apiospora rasikravindrae</name>
    <dbReference type="NCBI Taxonomy" id="990691"/>
    <lineage>
        <taxon>Eukaryota</taxon>
        <taxon>Fungi</taxon>
        <taxon>Dikarya</taxon>
        <taxon>Ascomycota</taxon>
        <taxon>Pezizomycotina</taxon>
        <taxon>Sordariomycetes</taxon>
        <taxon>Xylariomycetidae</taxon>
        <taxon>Amphisphaeriales</taxon>
        <taxon>Apiosporaceae</taxon>
        <taxon>Apiospora</taxon>
    </lineage>
</organism>
<feature type="compositionally biased region" description="Basic and acidic residues" evidence="5">
    <location>
        <begin position="295"/>
        <end position="304"/>
    </location>
</feature>
<name>A0ABR1RXQ6_9PEZI</name>
<evidence type="ECO:0000313" key="8">
    <source>
        <dbReference type="Proteomes" id="UP001444661"/>
    </source>
</evidence>
<gene>
    <name evidence="7" type="ORF">PG993_012746</name>
</gene>
<proteinExistence type="predicted"/>
<dbReference type="SUPFAM" id="SSF103473">
    <property type="entry name" value="MFS general substrate transporter"/>
    <property type="match status" value="1"/>
</dbReference>
<dbReference type="InterPro" id="IPR011701">
    <property type="entry name" value="MFS"/>
</dbReference>
<dbReference type="Proteomes" id="UP001444661">
    <property type="component" value="Unassembled WGS sequence"/>
</dbReference>
<dbReference type="Gene3D" id="1.20.1250.20">
    <property type="entry name" value="MFS general substrate transporter like domains"/>
    <property type="match status" value="1"/>
</dbReference>